<dbReference type="Gene3D" id="3.40.50.150">
    <property type="entry name" value="Vaccinia Virus protein VP39"/>
    <property type="match status" value="1"/>
</dbReference>
<dbReference type="InterPro" id="IPR008884">
    <property type="entry name" value="TylF_MeTrfase"/>
</dbReference>
<dbReference type="RefSeq" id="WP_357402640.1">
    <property type="nucleotide sequence ID" value="NZ_JBEYCD010000003.1"/>
</dbReference>
<evidence type="ECO:0000313" key="2">
    <source>
        <dbReference type="Proteomes" id="UP001611415"/>
    </source>
</evidence>
<gene>
    <name evidence="1" type="ORF">ACH49W_14490</name>
</gene>
<dbReference type="Proteomes" id="UP001611415">
    <property type="component" value="Unassembled WGS sequence"/>
</dbReference>
<comment type="caution">
    <text evidence="1">The sequence shown here is derived from an EMBL/GenBank/DDBJ whole genome shotgun (WGS) entry which is preliminary data.</text>
</comment>
<dbReference type="PANTHER" id="PTHR40036">
    <property type="entry name" value="MACROCIN O-METHYLTRANSFERASE"/>
    <property type="match status" value="1"/>
</dbReference>
<dbReference type="EC" id="2.1.1.-" evidence="1"/>
<reference evidence="1 2" key="1">
    <citation type="submission" date="2024-10" db="EMBL/GenBank/DDBJ databases">
        <title>The Natural Products Discovery Center: Release of the First 8490 Sequenced Strains for Exploring Actinobacteria Biosynthetic Diversity.</title>
        <authorList>
            <person name="Kalkreuter E."/>
            <person name="Kautsar S.A."/>
            <person name="Yang D."/>
            <person name="Bader C.D."/>
            <person name="Teijaro C.N."/>
            <person name="Fluegel L."/>
            <person name="Davis C.M."/>
            <person name="Simpson J.R."/>
            <person name="Lauterbach L."/>
            <person name="Steele A.D."/>
            <person name="Gui C."/>
            <person name="Meng S."/>
            <person name="Li G."/>
            <person name="Viehrig K."/>
            <person name="Ye F."/>
            <person name="Su P."/>
            <person name="Kiefer A.F."/>
            <person name="Nichols A."/>
            <person name="Cepeda A.J."/>
            <person name="Yan W."/>
            <person name="Fan B."/>
            <person name="Jiang Y."/>
            <person name="Adhikari A."/>
            <person name="Zheng C.-J."/>
            <person name="Schuster L."/>
            <person name="Cowan T.M."/>
            <person name="Smanski M.J."/>
            <person name="Chevrette M.G."/>
            <person name="De Carvalho L.P.S."/>
            <person name="Shen B."/>
        </authorList>
    </citation>
    <scope>NUCLEOTIDE SEQUENCE [LARGE SCALE GENOMIC DNA]</scope>
    <source>
        <strain evidence="1 2">NPDC019275</strain>
    </source>
</reference>
<dbReference type="Pfam" id="PF05711">
    <property type="entry name" value="TylF"/>
    <property type="match status" value="1"/>
</dbReference>
<keyword evidence="2" id="KW-1185">Reference proteome</keyword>
<evidence type="ECO:0000313" key="1">
    <source>
        <dbReference type="EMBL" id="MFI2474580.1"/>
    </source>
</evidence>
<keyword evidence="1" id="KW-0808">Transferase</keyword>
<dbReference type="EMBL" id="JBIRYO010000008">
    <property type="protein sequence ID" value="MFI2474580.1"/>
    <property type="molecule type" value="Genomic_DNA"/>
</dbReference>
<dbReference type="InterPro" id="IPR029063">
    <property type="entry name" value="SAM-dependent_MTases_sf"/>
</dbReference>
<dbReference type="PANTHER" id="PTHR40036:SF1">
    <property type="entry name" value="MACROCIN O-METHYLTRANSFERASE"/>
    <property type="match status" value="1"/>
</dbReference>
<name>A0ABW7X0E8_9NOCA</name>
<dbReference type="SUPFAM" id="SSF53335">
    <property type="entry name" value="S-adenosyl-L-methionine-dependent methyltransferases"/>
    <property type="match status" value="1"/>
</dbReference>
<dbReference type="GO" id="GO:0032259">
    <property type="term" value="P:methylation"/>
    <property type="evidence" value="ECO:0007669"/>
    <property type="project" value="UniProtKB-KW"/>
</dbReference>
<protein>
    <submittedName>
        <fullName evidence="1">TylF/MycF/NovP-related O-methyltransferase</fullName>
        <ecNumber evidence="1">2.1.1.-</ecNumber>
    </submittedName>
</protein>
<keyword evidence="1" id="KW-0489">Methyltransferase</keyword>
<sequence length="237" mass="25637">MNDRRGALQEYLLRTQPRTVDRGRMVVVERELTRVVRAGVTGAVVEFGCYRGGMTAWMRAVLDALEADAPVHAYDSFRGLPAVGRHDSDYLAEGEFAASVGDVLRLHEQFGLRRPHLHAGLFAHTLPEQLPGRIAFAYVDGDRYESTLECLRAVLPRLAPGAILVFDDYADPAASLPGRAVAQPKAPGVMKACEDVFGTPLAVTSVCEDPTWALGVYRHAVPPTVAAAMSAGPETAR</sequence>
<organism evidence="1 2">
    <name type="scientific">Nocardia xishanensis</name>
    <dbReference type="NCBI Taxonomy" id="238964"/>
    <lineage>
        <taxon>Bacteria</taxon>
        <taxon>Bacillati</taxon>
        <taxon>Actinomycetota</taxon>
        <taxon>Actinomycetes</taxon>
        <taxon>Mycobacteriales</taxon>
        <taxon>Nocardiaceae</taxon>
        <taxon>Nocardia</taxon>
    </lineage>
</organism>
<proteinExistence type="predicted"/>
<dbReference type="GO" id="GO:0008168">
    <property type="term" value="F:methyltransferase activity"/>
    <property type="evidence" value="ECO:0007669"/>
    <property type="project" value="UniProtKB-KW"/>
</dbReference>
<accession>A0ABW7X0E8</accession>